<keyword evidence="3" id="KW-1185">Reference proteome</keyword>
<protein>
    <submittedName>
        <fullName evidence="2">Uncharacterized protein</fullName>
    </submittedName>
</protein>
<feature type="compositionally biased region" description="Acidic residues" evidence="1">
    <location>
        <begin position="419"/>
        <end position="448"/>
    </location>
</feature>
<evidence type="ECO:0000313" key="2">
    <source>
        <dbReference type="EMBL" id="KAK6224851.1"/>
    </source>
</evidence>
<feature type="region of interest" description="Disordered" evidence="1">
    <location>
        <begin position="387"/>
        <end position="449"/>
    </location>
</feature>
<evidence type="ECO:0000256" key="1">
    <source>
        <dbReference type="SAM" id="MobiDB-lite"/>
    </source>
</evidence>
<organism evidence="2 3">
    <name type="scientific">Colletotrichum tabaci</name>
    <dbReference type="NCBI Taxonomy" id="1209068"/>
    <lineage>
        <taxon>Eukaryota</taxon>
        <taxon>Fungi</taxon>
        <taxon>Dikarya</taxon>
        <taxon>Ascomycota</taxon>
        <taxon>Pezizomycotina</taxon>
        <taxon>Sordariomycetes</taxon>
        <taxon>Hypocreomycetidae</taxon>
        <taxon>Glomerellales</taxon>
        <taxon>Glomerellaceae</taxon>
        <taxon>Colletotrichum</taxon>
        <taxon>Colletotrichum destructivum species complex</taxon>
    </lineage>
</organism>
<evidence type="ECO:0000313" key="3">
    <source>
        <dbReference type="Proteomes" id="UP001327957"/>
    </source>
</evidence>
<feature type="compositionally biased region" description="Acidic residues" evidence="1">
    <location>
        <begin position="538"/>
        <end position="553"/>
    </location>
</feature>
<sequence length="593" mass="66878">MAARYPPDFRNYLGDLPDAMDFLDQVTQSDLDPEIIERAKTLYRRAHACATSGDIYGARGLHREVEDIHVEIHKVASYRAFIGRLEEADTANLLACYLPERAWARDWARAPGSANACEFCHWAATRDQATDCELLAIPLVAVLDRYVDERRRYCHWLRRLVAVVDESHNLPPRRAPIDNYIVRVAEYSRARGPADNVWTYNRIVATMRETRARIDGTQANGRQLLRNGWQGAIGKMDSDSATAPARVRAFLTPAQTSELTQAIHYDARLYYVARFEIVEGGRCVDQRPRRWVLDHLRTHPPNVHRDRFFGGPLLTLKTIWPLYEVDERAGVWVWCLWDETGPERWHRLFVGLLDGRDVDLHDMVVLNQRDEWARDIAIRWLDQDRAREDRENEAGGDSSDDQGSGRGSVIGADASLYNADDEAESSEDTAEDEYDDDDDDDNDDDDDLSPQLAYAEMHSHVLDRDRMSRPGEFSNLDWEGDGWVDEYSVHGSDGDEWDDSDQYDPSGGEEWDEYSGGSESDLDGGEWVESDSGSDSGSDSDSDSDPDSDDDDEGKMASGSDIGPPMNPGTTLAEVMAACRGRDAREGGTGRSR</sequence>
<feature type="compositionally biased region" description="Acidic residues" evidence="1">
    <location>
        <begin position="494"/>
        <end position="513"/>
    </location>
</feature>
<dbReference type="EMBL" id="JASAOK010000012">
    <property type="protein sequence ID" value="KAK6224851.1"/>
    <property type="molecule type" value="Genomic_DNA"/>
</dbReference>
<gene>
    <name evidence="2" type="ORF">QIS74_03178</name>
</gene>
<feature type="region of interest" description="Disordered" evidence="1">
    <location>
        <begin position="467"/>
        <end position="571"/>
    </location>
</feature>
<dbReference type="AlphaFoldDB" id="A0AAV9TMY9"/>
<comment type="caution">
    <text evidence="2">The sequence shown here is derived from an EMBL/GenBank/DDBJ whole genome shotgun (WGS) entry which is preliminary data.</text>
</comment>
<feature type="compositionally biased region" description="Acidic residues" evidence="1">
    <location>
        <begin position="520"/>
        <end position="529"/>
    </location>
</feature>
<proteinExistence type="predicted"/>
<name>A0AAV9TMY9_9PEZI</name>
<dbReference type="Proteomes" id="UP001327957">
    <property type="component" value="Unassembled WGS sequence"/>
</dbReference>
<accession>A0AAV9TMY9</accession>
<reference evidence="2 3" key="1">
    <citation type="submission" date="2023-04" db="EMBL/GenBank/DDBJ databases">
        <title>Colletotrichum tabacum stain YC1 causing leaf anthracnose on Nicotiana tabacum(L.) cv.</title>
        <authorList>
            <person name="Ji Z."/>
            <person name="Wang M."/>
            <person name="Zhang J."/>
            <person name="Wang N."/>
            <person name="Zhou Z."/>
        </authorList>
    </citation>
    <scope>NUCLEOTIDE SEQUENCE [LARGE SCALE GENOMIC DNA]</scope>
    <source>
        <strain evidence="2 3">YC1</strain>
    </source>
</reference>